<keyword evidence="4" id="KW-1133">Transmembrane helix</keyword>
<sequence length="73" mass="8015">MEAPESFSFSQSTTFQMVATKSTRRALLVGCMLQVIQQFSGIDSVMYYNATIVQMSGIQGDQLAIWLAAVVAF</sequence>
<reference evidence="6 7" key="1">
    <citation type="journal article" date="2018" name="Sci. Rep.">
        <title>Comparative analysis of the Pocillopora damicornis genome highlights role of immune system in coral evolution.</title>
        <authorList>
            <person name="Cunning R."/>
            <person name="Bay R.A."/>
            <person name="Gillette P."/>
            <person name="Baker A.C."/>
            <person name="Traylor-Knowles N."/>
        </authorList>
    </citation>
    <scope>NUCLEOTIDE SEQUENCE [LARGE SCALE GENOMIC DNA]</scope>
    <source>
        <strain evidence="6">RSMAS</strain>
        <tissue evidence="6">Whole animal</tissue>
    </source>
</reference>
<dbReference type="Gene3D" id="1.20.1250.20">
    <property type="entry name" value="MFS general substrate transporter like domains"/>
    <property type="match status" value="1"/>
</dbReference>
<keyword evidence="5" id="KW-0472">Membrane</keyword>
<proteinExistence type="predicted"/>
<evidence type="ECO:0000256" key="4">
    <source>
        <dbReference type="ARBA" id="ARBA00022989"/>
    </source>
</evidence>
<comment type="caution">
    <text evidence="6">The sequence shown here is derived from an EMBL/GenBank/DDBJ whole genome shotgun (WGS) entry which is preliminary data.</text>
</comment>
<evidence type="ECO:0000256" key="5">
    <source>
        <dbReference type="ARBA" id="ARBA00023136"/>
    </source>
</evidence>
<dbReference type="AlphaFoldDB" id="A0A3M6TWE6"/>
<evidence type="ECO:0000313" key="7">
    <source>
        <dbReference type="Proteomes" id="UP000275408"/>
    </source>
</evidence>
<dbReference type="InterPro" id="IPR036259">
    <property type="entry name" value="MFS_trans_sf"/>
</dbReference>
<gene>
    <name evidence="6" type="ORF">pdam_00025953</name>
</gene>
<evidence type="ECO:0008006" key="8">
    <source>
        <dbReference type="Google" id="ProtNLM"/>
    </source>
</evidence>
<comment type="subcellular location">
    <subcellularLocation>
        <location evidence="1">Membrane</location>
    </subcellularLocation>
</comment>
<organism evidence="6 7">
    <name type="scientific">Pocillopora damicornis</name>
    <name type="common">Cauliflower coral</name>
    <name type="synonym">Millepora damicornis</name>
    <dbReference type="NCBI Taxonomy" id="46731"/>
    <lineage>
        <taxon>Eukaryota</taxon>
        <taxon>Metazoa</taxon>
        <taxon>Cnidaria</taxon>
        <taxon>Anthozoa</taxon>
        <taxon>Hexacorallia</taxon>
        <taxon>Scleractinia</taxon>
        <taxon>Astrocoeniina</taxon>
        <taxon>Pocilloporidae</taxon>
        <taxon>Pocillopora</taxon>
    </lineage>
</organism>
<dbReference type="InterPro" id="IPR005828">
    <property type="entry name" value="MFS_sugar_transport-like"/>
</dbReference>
<dbReference type="GO" id="GO:0005366">
    <property type="term" value="F:myo-inositol:proton symporter activity"/>
    <property type="evidence" value="ECO:0007669"/>
    <property type="project" value="TreeGrafter"/>
</dbReference>
<dbReference type="InterPro" id="IPR050814">
    <property type="entry name" value="Myo-inositol_Transporter"/>
</dbReference>
<name>A0A3M6TWE6_POCDA</name>
<dbReference type="PANTHER" id="PTHR48020:SF12">
    <property type="entry name" value="PROTON MYO-INOSITOL COTRANSPORTER"/>
    <property type="match status" value="1"/>
</dbReference>
<keyword evidence="2" id="KW-0813">Transport</keyword>
<accession>A0A3M6TWE6</accession>
<dbReference type="PANTHER" id="PTHR48020">
    <property type="entry name" value="PROTON MYO-INOSITOL COTRANSPORTER"/>
    <property type="match status" value="1"/>
</dbReference>
<evidence type="ECO:0000256" key="1">
    <source>
        <dbReference type="ARBA" id="ARBA00004370"/>
    </source>
</evidence>
<dbReference type="EMBL" id="RCHS01002796">
    <property type="protein sequence ID" value="RMX45681.1"/>
    <property type="molecule type" value="Genomic_DNA"/>
</dbReference>
<evidence type="ECO:0000256" key="2">
    <source>
        <dbReference type="ARBA" id="ARBA00022448"/>
    </source>
</evidence>
<dbReference type="Proteomes" id="UP000275408">
    <property type="component" value="Unassembled WGS sequence"/>
</dbReference>
<feature type="non-terminal residue" evidence="6">
    <location>
        <position position="73"/>
    </location>
</feature>
<keyword evidence="7" id="KW-1185">Reference proteome</keyword>
<protein>
    <recommendedName>
        <fullName evidence="8">Major facilitator superfamily (MFS) profile domain-containing protein</fullName>
    </recommendedName>
</protein>
<keyword evidence="3" id="KW-0812">Transmembrane</keyword>
<dbReference type="Pfam" id="PF00083">
    <property type="entry name" value="Sugar_tr"/>
    <property type="match status" value="1"/>
</dbReference>
<dbReference type="GO" id="GO:0016324">
    <property type="term" value="C:apical plasma membrane"/>
    <property type="evidence" value="ECO:0007669"/>
    <property type="project" value="TreeGrafter"/>
</dbReference>
<evidence type="ECO:0000256" key="3">
    <source>
        <dbReference type="ARBA" id="ARBA00022692"/>
    </source>
</evidence>
<evidence type="ECO:0000313" key="6">
    <source>
        <dbReference type="EMBL" id="RMX45681.1"/>
    </source>
</evidence>